<evidence type="ECO:0000313" key="2">
    <source>
        <dbReference type="EMBL" id="KAJ1526631.1"/>
    </source>
</evidence>
<feature type="region of interest" description="Disordered" evidence="1">
    <location>
        <begin position="1"/>
        <end position="47"/>
    </location>
</feature>
<dbReference type="EMBL" id="JAPTSV010000006">
    <property type="protein sequence ID" value="KAJ1526631.1"/>
    <property type="molecule type" value="Genomic_DNA"/>
</dbReference>
<evidence type="ECO:0000313" key="3">
    <source>
        <dbReference type="Proteomes" id="UP001075354"/>
    </source>
</evidence>
<dbReference type="InterPro" id="IPR053819">
    <property type="entry name" value="TEADIR3_omega_loop"/>
</dbReference>
<dbReference type="Proteomes" id="UP001075354">
    <property type="component" value="Chromosome 6"/>
</dbReference>
<gene>
    <name evidence="2" type="ORF">ONE63_008217</name>
</gene>
<dbReference type="Pfam" id="PF15238">
    <property type="entry name" value="TEADIR3"/>
    <property type="match status" value="1"/>
</dbReference>
<protein>
    <submittedName>
        <fullName evidence="2">Uncharacterized protein</fullName>
    </submittedName>
</protein>
<evidence type="ECO:0000256" key="1">
    <source>
        <dbReference type="SAM" id="MobiDB-lite"/>
    </source>
</evidence>
<name>A0AAV7XKG8_9NEOP</name>
<proteinExistence type="predicted"/>
<dbReference type="AlphaFoldDB" id="A0AAV7XKG8"/>
<comment type="caution">
    <text evidence="2">The sequence shown here is derived from an EMBL/GenBank/DDBJ whole genome shotgun (WGS) entry which is preliminary data.</text>
</comment>
<keyword evidence="3" id="KW-1185">Reference proteome</keyword>
<accession>A0AAV7XKG8</accession>
<organism evidence="2 3">
    <name type="scientific">Megalurothrips usitatus</name>
    <name type="common">bean blossom thrips</name>
    <dbReference type="NCBI Taxonomy" id="439358"/>
    <lineage>
        <taxon>Eukaryota</taxon>
        <taxon>Metazoa</taxon>
        <taxon>Ecdysozoa</taxon>
        <taxon>Arthropoda</taxon>
        <taxon>Hexapoda</taxon>
        <taxon>Insecta</taxon>
        <taxon>Pterygota</taxon>
        <taxon>Neoptera</taxon>
        <taxon>Paraneoptera</taxon>
        <taxon>Thysanoptera</taxon>
        <taxon>Terebrantia</taxon>
        <taxon>Thripoidea</taxon>
        <taxon>Thripidae</taxon>
        <taxon>Megalurothrips</taxon>
    </lineage>
</organism>
<reference evidence="2" key="1">
    <citation type="submission" date="2022-12" db="EMBL/GenBank/DDBJ databases">
        <title>Chromosome-level genome assembly of the bean flower thrips Megalurothrips usitatus.</title>
        <authorList>
            <person name="Ma L."/>
            <person name="Liu Q."/>
            <person name="Li H."/>
            <person name="Cai W."/>
        </authorList>
    </citation>
    <scope>NUCLEOTIDE SEQUENCE</scope>
    <source>
        <strain evidence="2">Cailab_2022a</strain>
    </source>
</reference>
<sequence length="147" mass="16183">MDLDHHDYAKRRRDRLGDSPRGRGGQQQQGRQRRDPDGGIYISARSRARKAPLPMKLRALPASFWEQPNLNKGPSPGAIFSALPPLCKDECMEAAARGTPRQAAGAAEATSTCSPKVSHSPANTELLFSLFHSVEPKTAVRRRTRGR</sequence>